<feature type="domain" description="AMP-activated protein kinase glycogen-binding" evidence="1">
    <location>
        <begin position="24"/>
        <end position="93"/>
    </location>
</feature>
<accession>A0A4Q0P5L1</accession>
<sequence length="96" mass="10723">MSITKQFLKSKPECKVTFVVENVDAKTVAVAGDFNNWEKAELKKLKNGSFKGSLNIPVDASYEFKYAVDQNWMTEPEADGARWNDFAGAENSILSL</sequence>
<dbReference type="Gene3D" id="2.60.40.10">
    <property type="entry name" value="Immunoglobulins"/>
    <property type="match status" value="1"/>
</dbReference>
<evidence type="ECO:0000313" key="2">
    <source>
        <dbReference type="EMBL" id="RXG21458.1"/>
    </source>
</evidence>
<dbReference type="Pfam" id="PF16561">
    <property type="entry name" value="AMPK1_CBM"/>
    <property type="match status" value="1"/>
</dbReference>
<dbReference type="Proteomes" id="UP000289238">
    <property type="component" value="Unassembled WGS sequence"/>
</dbReference>
<dbReference type="OrthoDB" id="5451596at2"/>
<reference evidence="2 3" key="1">
    <citation type="submission" date="2018-07" db="EMBL/GenBank/DDBJ databases">
        <title>Leeuwenhoekiella genomics.</title>
        <authorList>
            <person name="Tahon G."/>
            <person name="Willems A."/>
        </authorList>
    </citation>
    <scope>NUCLEOTIDE SEQUENCE [LARGE SCALE GENOMIC DNA]</scope>
    <source>
        <strain evidence="2 3">LMG 22550</strain>
    </source>
</reference>
<dbReference type="InterPro" id="IPR032640">
    <property type="entry name" value="AMPK1_CBM"/>
</dbReference>
<evidence type="ECO:0000313" key="3">
    <source>
        <dbReference type="Proteomes" id="UP000289238"/>
    </source>
</evidence>
<dbReference type="SUPFAM" id="SSF81296">
    <property type="entry name" value="E set domains"/>
    <property type="match status" value="1"/>
</dbReference>
<comment type="caution">
    <text evidence="2">The sequence shown here is derived from an EMBL/GenBank/DDBJ whole genome shotgun (WGS) entry which is preliminary data.</text>
</comment>
<keyword evidence="2" id="KW-0418">Kinase</keyword>
<protein>
    <submittedName>
        <fullName evidence="2">AMP-activated protein kinase-like protein</fullName>
    </submittedName>
</protein>
<dbReference type="CDD" id="cd07184">
    <property type="entry name" value="E_set_Isoamylase_like_N"/>
    <property type="match status" value="1"/>
</dbReference>
<gene>
    <name evidence="2" type="ORF">DSM00_2305</name>
</gene>
<keyword evidence="2" id="KW-0808">Transferase</keyword>
<keyword evidence="3" id="KW-1185">Reference proteome</keyword>
<dbReference type="EMBL" id="QOVM01000005">
    <property type="protein sequence ID" value="RXG21458.1"/>
    <property type="molecule type" value="Genomic_DNA"/>
</dbReference>
<name>A0A4Q0P5L1_9FLAO</name>
<dbReference type="GO" id="GO:0016301">
    <property type="term" value="F:kinase activity"/>
    <property type="evidence" value="ECO:0007669"/>
    <property type="project" value="UniProtKB-KW"/>
</dbReference>
<dbReference type="AlphaFoldDB" id="A0A4Q0P5L1"/>
<dbReference type="InterPro" id="IPR014756">
    <property type="entry name" value="Ig_E-set"/>
</dbReference>
<dbReference type="RefSeq" id="WP_128758134.1">
    <property type="nucleotide sequence ID" value="NZ_QOVM01000005.1"/>
</dbReference>
<organism evidence="2 3">
    <name type="scientific">Leeuwenhoekiella aequorea</name>
    <dbReference type="NCBI Taxonomy" id="283736"/>
    <lineage>
        <taxon>Bacteria</taxon>
        <taxon>Pseudomonadati</taxon>
        <taxon>Bacteroidota</taxon>
        <taxon>Flavobacteriia</taxon>
        <taxon>Flavobacteriales</taxon>
        <taxon>Flavobacteriaceae</taxon>
        <taxon>Leeuwenhoekiella</taxon>
    </lineage>
</organism>
<dbReference type="InterPro" id="IPR013783">
    <property type="entry name" value="Ig-like_fold"/>
</dbReference>
<evidence type="ECO:0000259" key="1">
    <source>
        <dbReference type="Pfam" id="PF16561"/>
    </source>
</evidence>
<proteinExistence type="predicted"/>